<accession>E6X7W9</accession>
<gene>
    <name evidence="1" type="ordered locus">Celal_0212</name>
</gene>
<dbReference type="AlphaFoldDB" id="E6X7W9"/>
<sequence length="169" mass="19482">MEDNFKLTTEGVLIIASSNSLKEKYKTEEFNYDFPDGLSQLILNNSIIAITNSGGDNLLMEFSLEKELDIIEFDKVIEQSIELSENDELLILSHAEFTMICNKDGDYKNDKCWPIKFSKPIEKGKYLVQIAVIDVEEEFEKYNAYFKVNINLKKISEVLIPNFVCELCE</sequence>
<dbReference type="OrthoDB" id="1275102at2"/>
<reference evidence="1 2" key="1">
    <citation type="journal article" date="2010" name="Stand. Genomic Sci.">
        <title>Complete genome sequence of Cellulophaga algicola type strain (IC166).</title>
        <authorList>
            <person name="Abt B."/>
            <person name="Lu M."/>
            <person name="Misra M."/>
            <person name="Han C."/>
            <person name="Nolan M."/>
            <person name="Lucas S."/>
            <person name="Hammon N."/>
            <person name="Deshpande S."/>
            <person name="Cheng J.F."/>
            <person name="Tapia R."/>
            <person name="Goodwin L."/>
            <person name="Pitluck S."/>
            <person name="Liolios K."/>
            <person name="Pagani I."/>
            <person name="Ivanova N."/>
            <person name="Mavromatis K."/>
            <person name="Ovchinikova G."/>
            <person name="Pati A."/>
            <person name="Chen A."/>
            <person name="Palaniappan K."/>
            <person name="Land M."/>
            <person name="Hauser L."/>
            <person name="Chang Y.J."/>
            <person name="Jeffries C.D."/>
            <person name="Detter J.C."/>
            <person name="Brambilla E."/>
            <person name="Rohde M."/>
            <person name="Tindall B.J."/>
            <person name="Goker M."/>
            <person name="Woyke T."/>
            <person name="Bristow J."/>
            <person name="Eisen J.A."/>
            <person name="Markowitz V."/>
            <person name="Hugenholtz P."/>
            <person name="Kyrpides N.C."/>
            <person name="Klenk H.P."/>
            <person name="Lapidus A."/>
        </authorList>
    </citation>
    <scope>NUCLEOTIDE SEQUENCE [LARGE SCALE GENOMIC DNA]</scope>
    <source>
        <strain evidence="2">DSM 14237 / IC166 / ACAM 630</strain>
    </source>
</reference>
<evidence type="ECO:0000313" key="1">
    <source>
        <dbReference type="EMBL" id="ADV47562.1"/>
    </source>
</evidence>
<dbReference type="RefSeq" id="WP_013549061.1">
    <property type="nucleotide sequence ID" value="NC_014934.1"/>
</dbReference>
<dbReference type="eggNOG" id="ENOG5034CCC">
    <property type="taxonomic scope" value="Bacteria"/>
</dbReference>
<dbReference type="HOGENOM" id="CLU_1575669_0_0_10"/>
<keyword evidence="2" id="KW-1185">Reference proteome</keyword>
<protein>
    <submittedName>
        <fullName evidence="1">Uncharacterized protein</fullName>
    </submittedName>
</protein>
<evidence type="ECO:0000313" key="2">
    <source>
        <dbReference type="Proteomes" id="UP000008634"/>
    </source>
</evidence>
<proteinExistence type="predicted"/>
<name>E6X7W9_CELAD</name>
<dbReference type="Proteomes" id="UP000008634">
    <property type="component" value="Chromosome"/>
</dbReference>
<dbReference type="STRING" id="688270.Celal_0212"/>
<dbReference type="EMBL" id="CP002453">
    <property type="protein sequence ID" value="ADV47562.1"/>
    <property type="molecule type" value="Genomic_DNA"/>
</dbReference>
<organism evidence="1 2">
    <name type="scientific">Cellulophaga algicola (strain DSM 14237 / IC166 / ACAM 630)</name>
    <dbReference type="NCBI Taxonomy" id="688270"/>
    <lineage>
        <taxon>Bacteria</taxon>
        <taxon>Pseudomonadati</taxon>
        <taxon>Bacteroidota</taxon>
        <taxon>Flavobacteriia</taxon>
        <taxon>Flavobacteriales</taxon>
        <taxon>Flavobacteriaceae</taxon>
        <taxon>Cellulophaga</taxon>
    </lineage>
</organism>
<dbReference type="KEGG" id="cao:Celal_0212"/>